<evidence type="ECO:0000256" key="10">
    <source>
        <dbReference type="SAM" id="SignalP"/>
    </source>
</evidence>
<feature type="binding site" evidence="8">
    <location>
        <position position="100"/>
    </location>
    <ligand>
        <name>FAD</name>
        <dbReference type="ChEBI" id="CHEBI:57692"/>
    </ligand>
</feature>
<dbReference type="GO" id="GO:0016614">
    <property type="term" value="F:oxidoreductase activity, acting on CH-OH group of donors"/>
    <property type="evidence" value="ECO:0007669"/>
    <property type="project" value="InterPro"/>
</dbReference>
<dbReference type="InterPro" id="IPR012132">
    <property type="entry name" value="GMC_OxRdtase"/>
</dbReference>
<keyword evidence="14" id="KW-1185">Reference proteome</keyword>
<comment type="cofactor">
    <cofactor evidence="1 8">
        <name>FAD</name>
        <dbReference type="ChEBI" id="CHEBI:57692"/>
    </cofactor>
</comment>
<accession>A0A0B7FDS2</accession>
<dbReference type="OrthoDB" id="269227at2759"/>
<dbReference type="Pfam" id="PF00732">
    <property type="entry name" value="GMC_oxred_N"/>
    <property type="match status" value="1"/>
</dbReference>
<proteinExistence type="inferred from homology"/>
<feature type="binding site" evidence="8">
    <location>
        <begin position="108"/>
        <end position="111"/>
    </location>
    <ligand>
        <name>FAD</name>
        <dbReference type="ChEBI" id="CHEBI:57692"/>
    </ligand>
</feature>
<dbReference type="InterPro" id="IPR027424">
    <property type="entry name" value="Glucose_Oxidase_domain_2"/>
</dbReference>
<sequence>MKAIGALSLLSAAAVNAVTTYDYVIVGGGTAGLAVAARLSEDPKVTVAVLEAGGTGFGNPNITDLRNRYMPFGTQIDWVLPTVPQAAANGRVYTHAQGKVLGGSSAINGAVYIRPAKEEYAAFEKLGATGWSFTTLQKAGLKSEKLTMPTTKLGGVLPNPAYHGTSGPVSVTIQNNISSFFNDVAVPTIKNLGHKWNPDNNGGSPNGATPVQVTIFPNSYNRSYSPNTYYLPNAGRANLHVFTDSPVSKILWKNSTATGNVLATGVEYLNGTEAQTLAAKNVIVSAGALHTPKVLELSGIGDPAILKAIGVPVKVDLPGVGKNLQNQLGVNVQYRLKSGNITAGAETQAPIIEVEPAQVILSAADLAKSEQLLSTKTGEISQEQFDIMKSFIKNKVAQTEMNWSLVKNADGTFNIQFYTTDLHTFSRGQVHASSSDPTAKPTIDPKYLSAEHDIWYLSRAVAYTRNITSVEPLASYIESEVTPGGNITSPDQLESWLKTNFRTMSHFVGTAAAVPKAKGGVVDPRNFKVYGTQNVRVVDASTIPLLPGIHTMSMVYAIAEYASERIKST</sequence>
<dbReference type="Gene3D" id="3.30.560.10">
    <property type="entry name" value="Glucose Oxidase, domain 3"/>
    <property type="match status" value="1"/>
</dbReference>
<evidence type="ECO:0000259" key="12">
    <source>
        <dbReference type="PROSITE" id="PS00624"/>
    </source>
</evidence>
<evidence type="ECO:0000256" key="9">
    <source>
        <dbReference type="RuleBase" id="RU003968"/>
    </source>
</evidence>
<evidence type="ECO:0000256" key="1">
    <source>
        <dbReference type="ARBA" id="ARBA00001974"/>
    </source>
</evidence>
<evidence type="ECO:0000256" key="5">
    <source>
        <dbReference type="ARBA" id="ARBA00022827"/>
    </source>
</evidence>
<feature type="domain" description="Glucose-methanol-choline oxidoreductase N-terminal" evidence="12">
    <location>
        <begin position="287"/>
        <end position="301"/>
    </location>
</feature>
<evidence type="ECO:0000259" key="11">
    <source>
        <dbReference type="PROSITE" id="PS00623"/>
    </source>
</evidence>
<organism evidence="13 14">
    <name type="scientific">Thanatephorus cucumeris (strain AG1-IB / isolate 7/3/14)</name>
    <name type="common">Lettuce bottom rot fungus</name>
    <name type="synonym">Rhizoctonia solani</name>
    <dbReference type="NCBI Taxonomy" id="1108050"/>
    <lineage>
        <taxon>Eukaryota</taxon>
        <taxon>Fungi</taxon>
        <taxon>Dikarya</taxon>
        <taxon>Basidiomycota</taxon>
        <taxon>Agaricomycotina</taxon>
        <taxon>Agaricomycetes</taxon>
        <taxon>Cantharellales</taxon>
        <taxon>Ceratobasidiaceae</taxon>
        <taxon>Rhizoctonia</taxon>
        <taxon>Rhizoctonia solani AG-1</taxon>
    </lineage>
</organism>
<gene>
    <name evidence="13" type="ORF">RSOLAG1IB_07022</name>
</gene>
<comment type="similarity">
    <text evidence="2 9">Belongs to the GMC oxidoreductase family.</text>
</comment>
<dbReference type="PROSITE" id="PS00623">
    <property type="entry name" value="GMC_OXRED_1"/>
    <property type="match status" value="1"/>
</dbReference>
<dbReference type="PANTHER" id="PTHR11552:SF201">
    <property type="entry name" value="GLUCOSE-METHANOL-CHOLINE OXIDOREDUCTASE N-TERMINAL DOMAIN-CONTAINING PROTEIN"/>
    <property type="match status" value="1"/>
</dbReference>
<name>A0A0B7FDS2_THACB</name>
<dbReference type="EMBL" id="LN679115">
    <property type="protein sequence ID" value="CEL54372.1"/>
    <property type="molecule type" value="Genomic_DNA"/>
</dbReference>
<keyword evidence="5 8" id="KW-0274">FAD</keyword>
<dbReference type="Pfam" id="PF05199">
    <property type="entry name" value="GMC_oxred_C"/>
    <property type="match status" value="1"/>
</dbReference>
<feature type="domain" description="Glucose-methanol-choline oxidoreductase N-terminal" evidence="11">
    <location>
        <begin position="98"/>
        <end position="121"/>
    </location>
</feature>
<keyword evidence="4 10" id="KW-0732">Signal</keyword>
<dbReference type="Gene3D" id="3.50.50.60">
    <property type="entry name" value="FAD/NAD(P)-binding domain"/>
    <property type="match status" value="1"/>
</dbReference>
<feature type="signal peptide" evidence="10">
    <location>
        <begin position="1"/>
        <end position="17"/>
    </location>
</feature>
<dbReference type="GO" id="GO:0050660">
    <property type="term" value="F:flavin adenine dinucleotide binding"/>
    <property type="evidence" value="ECO:0007669"/>
    <property type="project" value="InterPro"/>
</dbReference>
<dbReference type="STRING" id="1108050.A0A0B7FDS2"/>
<feature type="chain" id="PRO_5002126908" evidence="10">
    <location>
        <begin position="18"/>
        <end position="569"/>
    </location>
</feature>
<dbReference type="PROSITE" id="PS00624">
    <property type="entry name" value="GMC_OXRED_2"/>
    <property type="match status" value="1"/>
</dbReference>
<dbReference type="Proteomes" id="UP000059188">
    <property type="component" value="Unassembled WGS sequence"/>
</dbReference>
<dbReference type="PIRSF" id="PIRSF000137">
    <property type="entry name" value="Alcohol_oxidase"/>
    <property type="match status" value="1"/>
</dbReference>
<keyword evidence="6" id="KW-0560">Oxidoreductase</keyword>
<dbReference type="Gene3D" id="4.10.450.10">
    <property type="entry name" value="Glucose Oxidase, domain 2"/>
    <property type="match status" value="1"/>
</dbReference>
<feature type="binding site" evidence="8">
    <location>
        <position position="247"/>
    </location>
    <ligand>
        <name>FAD</name>
        <dbReference type="ChEBI" id="CHEBI:57692"/>
    </ligand>
</feature>
<reference evidence="13 14" key="1">
    <citation type="submission" date="2014-11" db="EMBL/GenBank/DDBJ databases">
        <authorList>
            <person name="Wibberg Daniel"/>
        </authorList>
    </citation>
    <scope>NUCLEOTIDE SEQUENCE [LARGE SCALE GENOMIC DNA]</scope>
    <source>
        <strain evidence="13">Rhizoctonia solani AG1-IB 7/3/14</strain>
    </source>
</reference>
<dbReference type="InterPro" id="IPR000172">
    <property type="entry name" value="GMC_OxRdtase_N"/>
</dbReference>
<dbReference type="InterPro" id="IPR036188">
    <property type="entry name" value="FAD/NAD-bd_sf"/>
</dbReference>
<evidence type="ECO:0000256" key="8">
    <source>
        <dbReference type="PIRSR" id="PIRSR000137-2"/>
    </source>
</evidence>
<evidence type="ECO:0000313" key="13">
    <source>
        <dbReference type="EMBL" id="CEL54372.1"/>
    </source>
</evidence>
<protein>
    <submittedName>
        <fullName evidence="13">L-sorbose 1-dehydrogenase</fullName>
    </submittedName>
</protein>
<feature type="active site" description="Proton acceptor" evidence="7">
    <location>
        <position position="550"/>
    </location>
</feature>
<dbReference type="AlphaFoldDB" id="A0A0B7FDS2"/>
<dbReference type="SUPFAM" id="SSF54373">
    <property type="entry name" value="FAD-linked reductases, C-terminal domain"/>
    <property type="match status" value="1"/>
</dbReference>
<evidence type="ECO:0000313" key="14">
    <source>
        <dbReference type="Proteomes" id="UP000059188"/>
    </source>
</evidence>
<evidence type="ECO:0000256" key="7">
    <source>
        <dbReference type="PIRSR" id="PIRSR000137-1"/>
    </source>
</evidence>
<keyword evidence="3 9" id="KW-0285">Flavoprotein</keyword>
<feature type="active site" description="Proton donor" evidence="7">
    <location>
        <position position="506"/>
    </location>
</feature>
<dbReference type="PANTHER" id="PTHR11552">
    <property type="entry name" value="GLUCOSE-METHANOL-CHOLINE GMC OXIDOREDUCTASE"/>
    <property type="match status" value="1"/>
</dbReference>
<evidence type="ECO:0000256" key="2">
    <source>
        <dbReference type="ARBA" id="ARBA00010790"/>
    </source>
</evidence>
<dbReference type="SUPFAM" id="SSF51905">
    <property type="entry name" value="FAD/NAD(P)-binding domain"/>
    <property type="match status" value="1"/>
</dbReference>
<evidence type="ECO:0000256" key="6">
    <source>
        <dbReference type="ARBA" id="ARBA00023002"/>
    </source>
</evidence>
<dbReference type="InterPro" id="IPR007867">
    <property type="entry name" value="GMC_OxRtase_C"/>
</dbReference>
<evidence type="ECO:0000256" key="4">
    <source>
        <dbReference type="ARBA" id="ARBA00022729"/>
    </source>
</evidence>
<evidence type="ECO:0000256" key="3">
    <source>
        <dbReference type="ARBA" id="ARBA00022630"/>
    </source>
</evidence>